<dbReference type="STRING" id="195883.A0A482WH44"/>
<keyword evidence="1" id="KW-1133">Transmembrane helix</keyword>
<dbReference type="InterPro" id="IPR045325">
    <property type="entry name" value="TMEM70/TMEM186/TMEM223"/>
</dbReference>
<evidence type="ECO:0000313" key="2">
    <source>
        <dbReference type="EMBL" id="RZF32650.1"/>
    </source>
</evidence>
<reference evidence="2 3" key="1">
    <citation type="journal article" date="2017" name="Gigascience">
        <title>Genome sequence of the small brown planthopper, Laodelphax striatellus.</title>
        <authorList>
            <person name="Zhu J."/>
            <person name="Jiang F."/>
            <person name="Wang X."/>
            <person name="Yang P."/>
            <person name="Bao Y."/>
            <person name="Zhao W."/>
            <person name="Wang W."/>
            <person name="Lu H."/>
            <person name="Wang Q."/>
            <person name="Cui N."/>
            <person name="Li J."/>
            <person name="Chen X."/>
            <person name="Luo L."/>
            <person name="Yu J."/>
            <person name="Kang L."/>
            <person name="Cui F."/>
        </authorList>
    </citation>
    <scope>NUCLEOTIDE SEQUENCE [LARGE SCALE GENOMIC DNA]</scope>
    <source>
        <strain evidence="2">Lst14</strain>
    </source>
</reference>
<keyword evidence="1" id="KW-0472">Membrane</keyword>
<keyword evidence="3" id="KW-1185">Reference proteome</keyword>
<accession>A0A482WH44</accession>
<dbReference type="Proteomes" id="UP000291343">
    <property type="component" value="Unassembled WGS sequence"/>
</dbReference>
<sequence length="221" mass="25091">MNAILGNSVCKSSLILKNFVCVHSARFYVHSASSSSILRVDTNVTKDVVLFTFDKVRQVRMLNIFGFGQCIFWNYWAYLLYTSIKDTPVDESKLDENSKWYDKINLGENKYKISFAATCGFIGNAMCFAALMYTRRCVNKVVLRRGGKTVLFKVYTFWGGTRTFSTPLANVSCAFPRDLSKWSTPLKVKGHSLFYTLDNVGGKYYNVTLFDATVGLKRSLK</sequence>
<dbReference type="FunCoup" id="A0A482WH44">
    <property type="interactions" value="430"/>
</dbReference>
<evidence type="ECO:0000256" key="1">
    <source>
        <dbReference type="SAM" id="Phobius"/>
    </source>
</evidence>
<dbReference type="GO" id="GO:0005739">
    <property type="term" value="C:mitochondrion"/>
    <property type="evidence" value="ECO:0007669"/>
    <property type="project" value="TreeGrafter"/>
</dbReference>
<dbReference type="PANTHER" id="PTHR14549:SF2">
    <property type="entry name" value="TRANSMEMBRANE PROTEIN 223"/>
    <property type="match status" value="1"/>
</dbReference>
<dbReference type="GO" id="GO:0007399">
    <property type="term" value="P:nervous system development"/>
    <property type="evidence" value="ECO:0007669"/>
    <property type="project" value="TreeGrafter"/>
</dbReference>
<proteinExistence type="predicted"/>
<dbReference type="Pfam" id="PF06979">
    <property type="entry name" value="TMEM70"/>
    <property type="match status" value="1"/>
</dbReference>
<dbReference type="AlphaFoldDB" id="A0A482WH44"/>
<dbReference type="EMBL" id="QKKF02036132">
    <property type="protein sequence ID" value="RZF32650.1"/>
    <property type="molecule type" value="Genomic_DNA"/>
</dbReference>
<dbReference type="InterPro" id="IPR026100">
    <property type="entry name" value="Tmem223"/>
</dbReference>
<dbReference type="OrthoDB" id="5950063at2759"/>
<feature type="transmembrane region" description="Helical" evidence="1">
    <location>
        <begin position="113"/>
        <end position="134"/>
    </location>
</feature>
<gene>
    <name evidence="2" type="ORF">LSTR_LSTR004078</name>
</gene>
<protein>
    <recommendedName>
        <fullName evidence="4">Transmembrane protein 223</fullName>
    </recommendedName>
</protein>
<evidence type="ECO:0008006" key="4">
    <source>
        <dbReference type="Google" id="ProtNLM"/>
    </source>
</evidence>
<evidence type="ECO:0000313" key="3">
    <source>
        <dbReference type="Proteomes" id="UP000291343"/>
    </source>
</evidence>
<comment type="caution">
    <text evidence="2">The sequence shown here is derived from an EMBL/GenBank/DDBJ whole genome shotgun (WGS) entry which is preliminary data.</text>
</comment>
<dbReference type="PANTHER" id="PTHR14549">
    <property type="entry name" value="TRANSMEMBRANE PROTEIN 223"/>
    <property type="match status" value="1"/>
</dbReference>
<organism evidence="2 3">
    <name type="scientific">Laodelphax striatellus</name>
    <name type="common">Small brown planthopper</name>
    <name type="synonym">Delphax striatella</name>
    <dbReference type="NCBI Taxonomy" id="195883"/>
    <lineage>
        <taxon>Eukaryota</taxon>
        <taxon>Metazoa</taxon>
        <taxon>Ecdysozoa</taxon>
        <taxon>Arthropoda</taxon>
        <taxon>Hexapoda</taxon>
        <taxon>Insecta</taxon>
        <taxon>Pterygota</taxon>
        <taxon>Neoptera</taxon>
        <taxon>Paraneoptera</taxon>
        <taxon>Hemiptera</taxon>
        <taxon>Auchenorrhyncha</taxon>
        <taxon>Fulgoroidea</taxon>
        <taxon>Delphacidae</taxon>
        <taxon>Criomorphinae</taxon>
        <taxon>Laodelphax</taxon>
    </lineage>
</organism>
<dbReference type="InParanoid" id="A0A482WH44"/>
<feature type="transmembrane region" description="Helical" evidence="1">
    <location>
        <begin position="61"/>
        <end position="81"/>
    </location>
</feature>
<name>A0A482WH44_LAOST</name>
<keyword evidence="1" id="KW-0812">Transmembrane</keyword>